<sequence length="1115" mass="129152">MENIDKDQLILSLEARYPQVYRQQGIRYFVKMEDPKVHRVVDLQEIDLSILHYFYPNMKESFGISPESPFVKNRKKAQVSFHHTDYAGAIAGPYKKKIFNYRLAIKAYHKKNPGIFWARNERKFFSFRERRPWNMIVDYSLMGRRFEFRYNPRRHLFEFEAKYKGYLNGVSYYTKQTNRHQLMMFHVPEQLPKVPELKRAAIEMKRSYFKIFDSYEKLALLDFWKWLDPYTRSKSFFAQYIQEKDLDRIDLLCLYGNTVVLLNLGLLDRWVTGKESLGEDEEDNESPEDLIEGEELNITQSTARRFQKRFLRFLAKIVEKDKLANSFIPHPLEIDEKETKDIQVIYDTNTEETLKDDDFQDPEVLEDKGDDTVLIPPDIVEEKQSESTQTRTEAEIKSVISVNQQPHAGGTPSEAQTIVKANLSDLNTATPALSPTHPDPIQQPAVIKENYTPVEVNQLVGIQTQIPEKELITKPVSSLVDHSAKKQVTQYTEELGLTKKQNDFWEKAAETYKTLKSPVKGKTLGEFINEKRDITLNQEDAEIPDIPMVTDKSLLKSTIMNMQRDYIKKDLKRDIARNIVAMQKTGVLVSNYEVEDTSNLASDTETHVIQFTPVGGSPSTVRLKLPKVHEDGTIRQGGVRTYLRSQRRDRVIRKIDSDRVALTTYYGKLFLNRSDKKKYNLDNWVLSQVDRLISEGTYTDIQYGAVRSDIKDLPRIIQALMSRYRGFHHKKLFYTIDFTKITQDKNGILSFGKHVQYNPKDDTWLVKNKLTDVNEVFSMDLLEAPDEYAEVKILGVLMPVGFILARELGFARLVEMLRLPVEKYEAGKQIERNSKQLIIRFADEKWVFDKSIMSTRDKLLISGMNYYARYLKQYSALDFDTKEVYGAILHEDGVAVRYERELDLIQDLFIDDSSREMLEYMKEPTEMVPLYIRAVELLSTSHYVDEINMDDMVIKGYERIAGAVYSTFVNHMRLFKSKPITTKRRFDMPPNDVMIMLSKDPSMEIIDDINPIQNVKEKENVTFTGEGGRSKRSMVKRTRTYSDTDMGVISEATVDSSDVGITTFLAANPRFDTKLGTAGKHKPGQELEASQLFSTSVLLSPFSTHDDLLVVVKPF</sequence>
<name>A0A8S5MWN2_9CAUD</name>
<evidence type="ECO:0008006" key="2">
    <source>
        <dbReference type="Google" id="ProtNLM"/>
    </source>
</evidence>
<protein>
    <recommendedName>
        <fullName evidence="2">RNA polymerase beta subunit</fullName>
    </recommendedName>
</protein>
<dbReference type="EMBL" id="BK015006">
    <property type="protein sequence ID" value="DAD86753.1"/>
    <property type="molecule type" value="Genomic_DNA"/>
</dbReference>
<evidence type="ECO:0000313" key="1">
    <source>
        <dbReference type="EMBL" id="DAD86753.1"/>
    </source>
</evidence>
<organism evidence="1">
    <name type="scientific">Myoviridae sp. ct3wi9</name>
    <dbReference type="NCBI Taxonomy" id="2826610"/>
    <lineage>
        <taxon>Viruses</taxon>
        <taxon>Duplodnaviria</taxon>
        <taxon>Heunggongvirae</taxon>
        <taxon>Uroviricota</taxon>
        <taxon>Caudoviricetes</taxon>
    </lineage>
</organism>
<proteinExistence type="predicted"/>
<reference evidence="1" key="1">
    <citation type="journal article" date="2021" name="Proc. Natl. Acad. Sci. U.S.A.">
        <title>A Catalog of Tens of Thousands of Viruses from Human Metagenomes Reveals Hidden Associations with Chronic Diseases.</title>
        <authorList>
            <person name="Tisza M.J."/>
            <person name="Buck C.B."/>
        </authorList>
    </citation>
    <scope>NUCLEOTIDE SEQUENCE</scope>
    <source>
        <strain evidence="1">Ct3wi9</strain>
    </source>
</reference>
<accession>A0A8S5MWN2</accession>